<proteinExistence type="predicted"/>
<feature type="domain" description="J" evidence="3">
    <location>
        <begin position="302"/>
        <end position="366"/>
    </location>
</feature>
<dbReference type="EMBL" id="JAQMWT010000474">
    <property type="protein sequence ID" value="KAJ8600800.1"/>
    <property type="molecule type" value="Genomic_DNA"/>
</dbReference>
<feature type="region of interest" description="Disordered" evidence="2">
    <location>
        <begin position="262"/>
        <end position="284"/>
    </location>
</feature>
<reference evidence="4" key="1">
    <citation type="submission" date="2023-01" db="EMBL/GenBank/DDBJ databases">
        <title>Metagenome sequencing of chrysophaentin producing Chrysophaeum taylorii.</title>
        <authorList>
            <person name="Davison J."/>
            <person name="Bewley C."/>
        </authorList>
    </citation>
    <scope>NUCLEOTIDE SEQUENCE</scope>
    <source>
        <strain evidence="4">NIES-1699</strain>
    </source>
</reference>
<evidence type="ECO:0000256" key="2">
    <source>
        <dbReference type="SAM" id="MobiDB-lite"/>
    </source>
</evidence>
<dbReference type="SUPFAM" id="SSF46565">
    <property type="entry name" value="Chaperone J-domain"/>
    <property type="match status" value="1"/>
</dbReference>
<dbReference type="GO" id="GO:0071218">
    <property type="term" value="P:cellular response to misfolded protein"/>
    <property type="evidence" value="ECO:0007669"/>
    <property type="project" value="TreeGrafter"/>
</dbReference>
<dbReference type="InterPro" id="IPR036869">
    <property type="entry name" value="J_dom_sf"/>
</dbReference>
<name>A0AAD7U9Q6_9STRA</name>
<dbReference type="CDD" id="cd06257">
    <property type="entry name" value="DnaJ"/>
    <property type="match status" value="1"/>
</dbReference>
<dbReference type="InterPro" id="IPR001623">
    <property type="entry name" value="DnaJ_domain"/>
</dbReference>
<evidence type="ECO:0000313" key="5">
    <source>
        <dbReference type="Proteomes" id="UP001230188"/>
    </source>
</evidence>
<comment type="caution">
    <text evidence="4">The sequence shown here is derived from an EMBL/GenBank/DDBJ whole genome shotgun (WGS) entry which is preliminary data.</text>
</comment>
<keyword evidence="5" id="KW-1185">Reference proteome</keyword>
<dbReference type="Gene3D" id="1.10.287.110">
    <property type="entry name" value="DnaJ domain"/>
    <property type="match status" value="1"/>
</dbReference>
<organism evidence="4 5">
    <name type="scientific">Chrysophaeum taylorii</name>
    <dbReference type="NCBI Taxonomy" id="2483200"/>
    <lineage>
        <taxon>Eukaryota</taxon>
        <taxon>Sar</taxon>
        <taxon>Stramenopiles</taxon>
        <taxon>Ochrophyta</taxon>
        <taxon>Pelagophyceae</taxon>
        <taxon>Pelagomonadales</taxon>
        <taxon>Pelagomonadaceae</taxon>
        <taxon>Chrysophaeum</taxon>
    </lineage>
</organism>
<evidence type="ECO:0000256" key="1">
    <source>
        <dbReference type="PROSITE-ProRule" id="PRU00117"/>
    </source>
</evidence>
<accession>A0AAD7U9Q6</accession>
<dbReference type="PRINTS" id="PR00625">
    <property type="entry name" value="JDOMAIN"/>
</dbReference>
<keyword evidence="1" id="KW-0694">RNA-binding</keyword>
<dbReference type="SMART" id="SM00271">
    <property type="entry name" value="DnaJ"/>
    <property type="match status" value="1"/>
</dbReference>
<dbReference type="CDD" id="cd00105">
    <property type="entry name" value="KH-I"/>
    <property type="match status" value="1"/>
</dbReference>
<dbReference type="InterPro" id="IPR051100">
    <property type="entry name" value="DnaJ_subfamily_B/C"/>
</dbReference>
<dbReference type="GO" id="GO:0005789">
    <property type="term" value="C:endoplasmic reticulum membrane"/>
    <property type="evidence" value="ECO:0007669"/>
    <property type="project" value="TreeGrafter"/>
</dbReference>
<dbReference type="GO" id="GO:0030544">
    <property type="term" value="F:Hsp70 protein binding"/>
    <property type="evidence" value="ECO:0007669"/>
    <property type="project" value="TreeGrafter"/>
</dbReference>
<dbReference type="PROSITE" id="PS50084">
    <property type="entry name" value="KH_TYPE_1"/>
    <property type="match status" value="1"/>
</dbReference>
<sequence length="537" mass="60207">MKVVVDIPDGAVGLFVGKKFRNVKELQQSDGIRFLRVDFNESRVEVVGTNAGIEKVRRRVDMAANIAANASCYFPQTTMTVFDHDAKASVRFERVSLPGLAAQFDPDRTYHRLVSSSSSENDDDDGLEDCRISAEDSGVEHPYVGFDSREVDQFFGRVVRDALDVLASGRVLPLLYVKFGKTLLSSVPTAALESGAFRAAELRKLPLGSSKNAARPEFNGLFRASTKEKLVELIAKNDYEHVSTRREVRISCERDDETKKKYNITYVEKPPRDDDDDDDEKDLSSAELAASAALRQVARAKTYFDVLGVGAEATDRDVRIAFRKLALQVHPEKNKHPAAEDAFQVLSAAFEELQTEEKRDQYRLGSSITKLRVQSRQTTSIIKCTSPERKVAFFSVLRPGTRAEFRTTLETETSFGKTPDRETLLAVEDARKNKRADNHRLVFRDGTAFKINVLKNITSNKHTNGTFELSIEDSREEWFGKTVAGVAIYLESYAVNDLLDEIKGGRRDDAVVRELLSHIQNLNAEARHIIDLFNARG</sequence>
<evidence type="ECO:0000259" key="3">
    <source>
        <dbReference type="PROSITE" id="PS50076"/>
    </source>
</evidence>
<dbReference type="Proteomes" id="UP001230188">
    <property type="component" value="Unassembled WGS sequence"/>
</dbReference>
<protein>
    <recommendedName>
        <fullName evidence="3">J domain-containing protein</fullName>
    </recommendedName>
</protein>
<gene>
    <name evidence="4" type="ORF">CTAYLR_009999</name>
</gene>
<evidence type="ECO:0000313" key="4">
    <source>
        <dbReference type="EMBL" id="KAJ8600800.1"/>
    </source>
</evidence>
<dbReference type="GO" id="GO:0003723">
    <property type="term" value="F:RNA binding"/>
    <property type="evidence" value="ECO:0007669"/>
    <property type="project" value="UniProtKB-UniRule"/>
</dbReference>
<dbReference type="PANTHER" id="PTHR43908">
    <property type="entry name" value="AT29763P-RELATED"/>
    <property type="match status" value="1"/>
</dbReference>
<dbReference type="PANTHER" id="PTHR43908:SF3">
    <property type="entry name" value="AT29763P-RELATED"/>
    <property type="match status" value="1"/>
</dbReference>
<dbReference type="AlphaFoldDB" id="A0AAD7U9Q6"/>
<dbReference type="Pfam" id="PF00226">
    <property type="entry name" value="DnaJ"/>
    <property type="match status" value="1"/>
</dbReference>
<dbReference type="PROSITE" id="PS50076">
    <property type="entry name" value="DNAJ_2"/>
    <property type="match status" value="1"/>
</dbReference>